<name>A0ACC1HNW3_9FUNG</name>
<organism evidence="1 2">
    <name type="scientific">Spiromyces aspiralis</name>
    <dbReference type="NCBI Taxonomy" id="68401"/>
    <lineage>
        <taxon>Eukaryota</taxon>
        <taxon>Fungi</taxon>
        <taxon>Fungi incertae sedis</taxon>
        <taxon>Zoopagomycota</taxon>
        <taxon>Kickxellomycotina</taxon>
        <taxon>Kickxellomycetes</taxon>
        <taxon>Kickxellales</taxon>
        <taxon>Kickxellaceae</taxon>
        <taxon>Spiromyces</taxon>
    </lineage>
</organism>
<proteinExistence type="predicted"/>
<protein>
    <submittedName>
        <fullName evidence="1">Rho-GTPase-activating protein 8</fullName>
    </submittedName>
</protein>
<dbReference type="EMBL" id="JAMZIH010005225">
    <property type="protein sequence ID" value="KAJ1675624.1"/>
    <property type="molecule type" value="Genomic_DNA"/>
</dbReference>
<comment type="caution">
    <text evidence="1">The sequence shown here is derived from an EMBL/GenBank/DDBJ whole genome shotgun (WGS) entry which is preliminary data.</text>
</comment>
<dbReference type="Proteomes" id="UP001145114">
    <property type="component" value="Unassembled WGS sequence"/>
</dbReference>
<evidence type="ECO:0000313" key="1">
    <source>
        <dbReference type="EMBL" id="KAJ1675624.1"/>
    </source>
</evidence>
<sequence>MRVSRLTTQVTSLHLLYGGAEGCPRCEREEEAQAHLFKCKQGEPGRDEEDWGGRETKMVAEKYLDIRNAFFGPTLRKAFEGLVAECARLADVHAKLGREMHSKVIRPLRDFAAEHRARVNSSWKVVDSLLCKASIEFVRAERARQVSERRAKLYESMLATHAALGAGRPAEEEGAPPPTPAPAAGGDPGQAQPMVIVGNLALTRREFRAMLGRLRAELPAHEVKFGVFGRFRGLVTGHDLAAWWREHYGSVIRTDEEAAALGQSLVDQGYLRHMGRGSAFVLRPTAYYQWKAAALNFGGGEDDSDGDGEGTSGGGGGSTATAPGKTLAQLRSEAEEADQEHHSQVLKAEIYRADLEEQLGSYLETAEAWEVGRLTTLKGLLEQYVAVQAKLVPVLLSSHERQQVCAETIKPAQDIQEAGGGGGDREAFVEQLSERLGAILESVAALHDRHPQRLVRDFLEHYSLTLEPVESSNSPPPLPLSPRGSDGGSSDSGSEGTAAGPGAAPMSEAPLSLPATAAGPSDAGRPAQTPKPMEPLLPATPGPGRGSPSPPTKDDTDFFLKDDDDDDDDDDGD</sequence>
<keyword evidence="2" id="KW-1185">Reference proteome</keyword>
<accession>A0ACC1HNW3</accession>
<evidence type="ECO:0000313" key="2">
    <source>
        <dbReference type="Proteomes" id="UP001145114"/>
    </source>
</evidence>
<reference evidence="1" key="1">
    <citation type="submission" date="2022-06" db="EMBL/GenBank/DDBJ databases">
        <title>Phylogenomic reconstructions and comparative analyses of Kickxellomycotina fungi.</title>
        <authorList>
            <person name="Reynolds N.K."/>
            <person name="Stajich J.E."/>
            <person name="Barry K."/>
            <person name="Grigoriev I.V."/>
            <person name="Crous P."/>
            <person name="Smith M.E."/>
        </authorList>
    </citation>
    <scope>NUCLEOTIDE SEQUENCE</scope>
    <source>
        <strain evidence="1">RSA 2271</strain>
    </source>
</reference>
<gene>
    <name evidence="1" type="primary">rga8_1</name>
    <name evidence="1" type="ORF">EV182_000900</name>
</gene>